<evidence type="ECO:0000259" key="1">
    <source>
        <dbReference type="Pfam" id="PF01408"/>
    </source>
</evidence>
<dbReference type="EMBL" id="CP093313">
    <property type="protein sequence ID" value="UWZ83724.1"/>
    <property type="molecule type" value="Genomic_DNA"/>
</dbReference>
<reference evidence="3" key="1">
    <citation type="submission" date="2021-04" db="EMBL/GenBank/DDBJ databases">
        <title>Phylogenetic analysis of Acidobacteriaceae.</title>
        <authorList>
            <person name="Qiu L."/>
            <person name="Zhang Q."/>
        </authorList>
    </citation>
    <scope>NUCLEOTIDE SEQUENCE</scope>
    <source>
        <strain evidence="3">DSM 25168</strain>
    </source>
</reference>
<dbReference type="Pfam" id="PF01408">
    <property type="entry name" value="GFO_IDH_MocA"/>
    <property type="match status" value="1"/>
</dbReference>
<dbReference type="Gene3D" id="3.40.50.720">
    <property type="entry name" value="NAD(P)-binding Rossmann-like Domain"/>
    <property type="match status" value="1"/>
</dbReference>
<dbReference type="Proteomes" id="UP001059380">
    <property type="component" value="Chromosome"/>
</dbReference>
<dbReference type="PANTHER" id="PTHR43377">
    <property type="entry name" value="BILIVERDIN REDUCTASE A"/>
    <property type="match status" value="1"/>
</dbReference>
<evidence type="ECO:0000259" key="2">
    <source>
        <dbReference type="Pfam" id="PF22725"/>
    </source>
</evidence>
<dbReference type="SUPFAM" id="SSF55347">
    <property type="entry name" value="Glyceraldehyde-3-phosphate dehydrogenase-like, C-terminal domain"/>
    <property type="match status" value="1"/>
</dbReference>
<accession>A0A9J7BLG5</accession>
<dbReference type="Pfam" id="PF22725">
    <property type="entry name" value="GFO_IDH_MocA_C3"/>
    <property type="match status" value="1"/>
</dbReference>
<dbReference type="RefSeq" id="WP_260793101.1">
    <property type="nucleotide sequence ID" value="NZ_CP093313.1"/>
</dbReference>
<feature type="domain" description="Gfo/Idh/MocA-like oxidoreductase N-terminal" evidence="1">
    <location>
        <begin position="2"/>
        <end position="121"/>
    </location>
</feature>
<name>A0A9J7BLG5_9BACT</name>
<protein>
    <submittedName>
        <fullName evidence="3">Gfo/Idh/MocA family oxidoreductase</fullName>
    </submittedName>
</protein>
<evidence type="ECO:0000313" key="3">
    <source>
        <dbReference type="EMBL" id="UWZ83724.1"/>
    </source>
</evidence>
<dbReference type="InterPro" id="IPR000683">
    <property type="entry name" value="Gfo/Idh/MocA-like_OxRdtase_N"/>
</dbReference>
<dbReference type="InterPro" id="IPR036291">
    <property type="entry name" value="NAD(P)-bd_dom_sf"/>
</dbReference>
<feature type="domain" description="GFO/IDH/MocA-like oxidoreductase" evidence="2">
    <location>
        <begin position="129"/>
        <end position="234"/>
    </location>
</feature>
<dbReference type="PANTHER" id="PTHR43377:SF6">
    <property type="entry name" value="GFO_IDH_MOCA-LIKE OXIDOREDUCTASE N-TERMINAL DOMAIN-CONTAINING PROTEIN"/>
    <property type="match status" value="1"/>
</dbReference>
<proteinExistence type="predicted"/>
<evidence type="ECO:0000313" key="4">
    <source>
        <dbReference type="Proteomes" id="UP001059380"/>
    </source>
</evidence>
<dbReference type="GO" id="GO:0000166">
    <property type="term" value="F:nucleotide binding"/>
    <property type="evidence" value="ECO:0007669"/>
    <property type="project" value="InterPro"/>
</dbReference>
<gene>
    <name evidence="3" type="ORF">MOP44_24555</name>
</gene>
<dbReference type="AlphaFoldDB" id="A0A9J7BLG5"/>
<sequence>MIKFGVIGYGYWGPNVARNCHIPDKCELVAISDRSSASLKRASQAHPHVQLSTDYNDVLNAPGIDAVAIVTPVWTHYEIAKAALMNGKHVFVEKPFTASVAEAEELISLASSRNLQIMVDHTFLFTGAVKKMRQLVDDGTLGKLYYYDSTRVNLGLFRHDIDVIWDLAPHDLSIMDYLIQKEPEALVATGERHLNGHADVAYITIYFPENVIAHINVNWLSPVKVRTTLLGGEKKMLVWNDLDADEKIKVYDKGVAITNGSGVYDLLVSYRSGDMWCPKIDQTEALRSEVEYFVDCINNNVTPINDGIAGLRVVKLLESAAMSLKERGSIVRFNRTGQFPTPANLGPIGMVDTVASAVAPGIVPVIS</sequence>
<dbReference type="InterPro" id="IPR055170">
    <property type="entry name" value="GFO_IDH_MocA-like_dom"/>
</dbReference>
<dbReference type="SUPFAM" id="SSF51735">
    <property type="entry name" value="NAD(P)-binding Rossmann-fold domains"/>
    <property type="match status" value="1"/>
</dbReference>
<dbReference type="KEGG" id="orp:MOP44_24555"/>
<dbReference type="InterPro" id="IPR051450">
    <property type="entry name" value="Gfo/Idh/MocA_Oxidoreductases"/>
</dbReference>
<dbReference type="Gene3D" id="3.30.360.10">
    <property type="entry name" value="Dihydrodipicolinate Reductase, domain 2"/>
    <property type="match status" value="1"/>
</dbReference>
<keyword evidence="4" id="KW-1185">Reference proteome</keyword>
<organism evidence="3 4">
    <name type="scientific">Occallatibacter riparius</name>
    <dbReference type="NCBI Taxonomy" id="1002689"/>
    <lineage>
        <taxon>Bacteria</taxon>
        <taxon>Pseudomonadati</taxon>
        <taxon>Acidobacteriota</taxon>
        <taxon>Terriglobia</taxon>
        <taxon>Terriglobales</taxon>
        <taxon>Acidobacteriaceae</taxon>
        <taxon>Occallatibacter</taxon>
    </lineage>
</organism>